<dbReference type="Proteomes" id="UP000194003">
    <property type="component" value="Unassembled WGS sequence"/>
</dbReference>
<dbReference type="EMBL" id="LVJN01000020">
    <property type="protein sequence ID" value="OSM02325.1"/>
    <property type="molecule type" value="Genomic_DNA"/>
</dbReference>
<accession>A0A1Y2K5P9</accession>
<dbReference type="AlphaFoldDB" id="A0A1Y2K5P9"/>
<reference evidence="2 3" key="1">
    <citation type="journal article" date="2016" name="BMC Genomics">
        <title>Combined genomic and structural analyses of a cultured magnetotactic bacterium reveals its niche adaptation to a dynamic environment.</title>
        <authorList>
            <person name="Araujo A.C."/>
            <person name="Morillo V."/>
            <person name="Cypriano J."/>
            <person name="Teixeira L.C."/>
            <person name="Leao P."/>
            <person name="Lyra S."/>
            <person name="Almeida L.G."/>
            <person name="Bazylinski D.A."/>
            <person name="Vasconcellos A.T."/>
            <person name="Abreu F."/>
            <person name="Lins U."/>
        </authorList>
    </citation>
    <scope>NUCLEOTIDE SEQUENCE [LARGE SCALE GENOMIC DNA]</scope>
    <source>
        <strain evidence="2 3">IT-1</strain>
    </source>
</reference>
<dbReference type="InterPro" id="IPR018490">
    <property type="entry name" value="cNMP-bd_dom_sf"/>
</dbReference>
<evidence type="ECO:0000313" key="2">
    <source>
        <dbReference type="EMBL" id="OSM02325.1"/>
    </source>
</evidence>
<dbReference type="OrthoDB" id="9799090at2"/>
<name>A0A1Y2K5P9_9PROT</name>
<dbReference type="InterPro" id="IPR000595">
    <property type="entry name" value="cNMP-bd_dom"/>
</dbReference>
<dbReference type="STRING" id="1434232.MAIT1_02451"/>
<evidence type="ECO:0000313" key="3">
    <source>
        <dbReference type="Proteomes" id="UP000194003"/>
    </source>
</evidence>
<proteinExistence type="predicted"/>
<protein>
    <submittedName>
        <fullName evidence="2">Putative CRP/FNR family transcriptional regulator</fullName>
    </submittedName>
</protein>
<feature type="domain" description="Cyclic nucleotide-binding" evidence="1">
    <location>
        <begin position="12"/>
        <end position="118"/>
    </location>
</feature>
<dbReference type="InterPro" id="IPR014710">
    <property type="entry name" value="RmlC-like_jellyroll"/>
</dbReference>
<dbReference type="SUPFAM" id="SSF51206">
    <property type="entry name" value="cAMP-binding domain-like"/>
    <property type="match status" value="1"/>
</dbReference>
<dbReference type="PROSITE" id="PS50042">
    <property type="entry name" value="CNMP_BINDING_3"/>
    <property type="match status" value="1"/>
</dbReference>
<evidence type="ECO:0000259" key="1">
    <source>
        <dbReference type="PROSITE" id="PS50042"/>
    </source>
</evidence>
<keyword evidence="3" id="KW-1185">Reference proteome</keyword>
<dbReference type="RefSeq" id="WP_085444804.1">
    <property type="nucleotide sequence ID" value="NZ_LVJN01000020.1"/>
</dbReference>
<gene>
    <name evidence="2" type="ORF">MAIT1_02451</name>
</gene>
<dbReference type="Gene3D" id="2.60.120.10">
    <property type="entry name" value="Jelly Rolls"/>
    <property type="match status" value="1"/>
</dbReference>
<comment type="caution">
    <text evidence="2">The sequence shown here is derived from an EMBL/GenBank/DDBJ whole genome shotgun (WGS) entry which is preliminary data.</text>
</comment>
<sequence>MVTIEDLGRINLLKDVRPQALERIAGFSQLRTYSPGERILSAADSAFERDLYLLLNGEVSVVKIVLPPLQVGQVDIDAIQSQVYGEIGWLMDRSPTAELFSKSNTVFIQVNGRRLKQLCAQDTHTGHLIMMRLAILLARRTDNLTELMAVTEIAKQQRDNMKDFI</sequence>
<organism evidence="2 3">
    <name type="scientific">Magnetofaba australis IT-1</name>
    <dbReference type="NCBI Taxonomy" id="1434232"/>
    <lineage>
        <taxon>Bacteria</taxon>
        <taxon>Pseudomonadati</taxon>
        <taxon>Pseudomonadota</taxon>
        <taxon>Magnetococcia</taxon>
        <taxon>Magnetococcales</taxon>
        <taxon>Magnetococcaceae</taxon>
        <taxon>Magnetofaba</taxon>
    </lineage>
</organism>